<dbReference type="EMBL" id="LT934114">
    <property type="protein sequence ID" value="VAH42152.1"/>
    <property type="molecule type" value="Genomic_DNA"/>
</dbReference>
<evidence type="ECO:0000313" key="2">
    <source>
        <dbReference type="Proteomes" id="UP000324705"/>
    </source>
</evidence>
<accession>A0A9R1PFJ0</accession>
<keyword evidence="2" id="KW-1185">Reference proteome</keyword>
<evidence type="ECO:0000313" key="1">
    <source>
        <dbReference type="EMBL" id="VAH42152.1"/>
    </source>
</evidence>
<reference evidence="1 2" key="1">
    <citation type="submission" date="2017-09" db="EMBL/GenBank/DDBJ databases">
        <authorList>
            <consortium name="International Durum Wheat Genome Sequencing Consortium (IDWGSC)"/>
            <person name="Milanesi L."/>
        </authorList>
    </citation>
    <scope>NUCLEOTIDE SEQUENCE [LARGE SCALE GENOMIC DNA]</scope>
    <source>
        <strain evidence="2">cv. Svevo</strain>
    </source>
</reference>
<sequence length="167" mass="18741">MLLCLLDDAPVPRMHPLLSRAPDPWLQRRDEIATPGTKTMLGFSDHVRSFVNPVWTTSLSGNDSDTTSRTGKQLDISHEKVRGLSRSFLPAIHLEHYPCENFSFSPPSIDRRRTRQGSCPVCYVPVDQGLALMPAAHLSEDNLVLIGPIVVLYFVVIHPWNNEICLI</sequence>
<dbReference type="AlphaFoldDB" id="A0A9R1PFJ0"/>
<dbReference type="Proteomes" id="UP000324705">
    <property type="component" value="Chromosome 2B"/>
</dbReference>
<name>A0A9R1PFJ0_TRITD</name>
<gene>
    <name evidence="1" type="ORF">TRITD_2Bv1G035980</name>
</gene>
<organism evidence="1 2">
    <name type="scientific">Triticum turgidum subsp. durum</name>
    <name type="common">Durum wheat</name>
    <name type="synonym">Triticum durum</name>
    <dbReference type="NCBI Taxonomy" id="4567"/>
    <lineage>
        <taxon>Eukaryota</taxon>
        <taxon>Viridiplantae</taxon>
        <taxon>Streptophyta</taxon>
        <taxon>Embryophyta</taxon>
        <taxon>Tracheophyta</taxon>
        <taxon>Spermatophyta</taxon>
        <taxon>Magnoliopsida</taxon>
        <taxon>Liliopsida</taxon>
        <taxon>Poales</taxon>
        <taxon>Poaceae</taxon>
        <taxon>BOP clade</taxon>
        <taxon>Pooideae</taxon>
        <taxon>Triticodae</taxon>
        <taxon>Triticeae</taxon>
        <taxon>Triticinae</taxon>
        <taxon>Triticum</taxon>
    </lineage>
</organism>
<protein>
    <submittedName>
        <fullName evidence="1">Uncharacterized protein</fullName>
    </submittedName>
</protein>
<proteinExistence type="predicted"/>
<dbReference type="Gramene" id="TRITD2Bv1G035980.1">
    <property type="protein sequence ID" value="TRITD2Bv1G035980.1"/>
    <property type="gene ID" value="TRITD2Bv1G035980"/>
</dbReference>